<sequence>MIEDDLRRSFAQHETLTPDPGPVRSAIDTMVVRRRRRQLKVRAAGTALAVLLAVLVPVVGRDLVATPESAPVGGPSVVTPPAVVLPDTALNFLLIGVDGQLVADTGNRADSMTIVHIPRDRSRVYLISLPRDLGVEIPGHGFNKLNAAFLYGSLRPGAKPDMSGGLQLTVRTVAELTGLRVDGSAVLTFSGLRTLTDAVGGVKICLPEQVKSIHTGRLFPADCQQLDGAAALDLLRQRVTLRQGAHDRDRNGHLFLQALVAKLASGGIGNDPAKLLAILQTVGDGAVVDTGDLPPVDLFVAFQGPAAKSVGIGWPDRTQTSDEKRAGTLDPAGGASLFTALRQDAVADWAAKNREFVTS</sequence>
<evidence type="ECO:0000313" key="5">
    <source>
        <dbReference type="Proteomes" id="UP000578819"/>
    </source>
</evidence>
<evidence type="ECO:0000256" key="2">
    <source>
        <dbReference type="SAM" id="Phobius"/>
    </source>
</evidence>
<keyword evidence="5" id="KW-1185">Reference proteome</keyword>
<keyword evidence="2" id="KW-0472">Membrane</keyword>
<dbReference type="InterPro" id="IPR004474">
    <property type="entry name" value="LytR_CpsA_psr"/>
</dbReference>
<dbReference type="PANTHER" id="PTHR33392:SF6">
    <property type="entry name" value="POLYISOPRENYL-TEICHOIC ACID--PEPTIDOGLYCAN TEICHOIC ACID TRANSFERASE TAGU"/>
    <property type="match status" value="1"/>
</dbReference>
<protein>
    <submittedName>
        <fullName evidence="4">LCP family protein required for cell wall assembly</fullName>
    </submittedName>
</protein>
<dbReference type="InterPro" id="IPR050922">
    <property type="entry name" value="LytR/CpsA/Psr_CW_biosynth"/>
</dbReference>
<dbReference type="AlphaFoldDB" id="A0A7W7SPX4"/>
<gene>
    <name evidence="4" type="ORF">FHR38_002502</name>
</gene>
<dbReference type="EMBL" id="JACHJW010000001">
    <property type="protein sequence ID" value="MBB4958769.1"/>
    <property type="molecule type" value="Genomic_DNA"/>
</dbReference>
<comment type="caution">
    <text evidence="4">The sequence shown here is derived from an EMBL/GenBank/DDBJ whole genome shotgun (WGS) entry which is preliminary data.</text>
</comment>
<reference evidence="4 5" key="1">
    <citation type="submission" date="2020-08" db="EMBL/GenBank/DDBJ databases">
        <title>Sequencing the genomes of 1000 actinobacteria strains.</title>
        <authorList>
            <person name="Klenk H.-P."/>
        </authorList>
    </citation>
    <scope>NUCLEOTIDE SEQUENCE [LARGE SCALE GENOMIC DNA]</scope>
    <source>
        <strain evidence="4 5">DSM 45886</strain>
    </source>
</reference>
<evidence type="ECO:0000259" key="3">
    <source>
        <dbReference type="Pfam" id="PF03816"/>
    </source>
</evidence>
<feature type="domain" description="Cell envelope-related transcriptional attenuator" evidence="3">
    <location>
        <begin position="108"/>
        <end position="264"/>
    </location>
</feature>
<dbReference type="RefSeq" id="WP_184534808.1">
    <property type="nucleotide sequence ID" value="NZ_JACHJW010000001.1"/>
</dbReference>
<dbReference type="NCBIfam" id="TIGR00350">
    <property type="entry name" value="lytR_cpsA_psr"/>
    <property type="match status" value="1"/>
</dbReference>
<dbReference type="PANTHER" id="PTHR33392">
    <property type="entry name" value="POLYISOPRENYL-TEICHOIC ACID--PEPTIDOGLYCAN TEICHOIC ACID TRANSFERASE TAGU"/>
    <property type="match status" value="1"/>
</dbReference>
<keyword evidence="2" id="KW-0812">Transmembrane</keyword>
<accession>A0A7W7SPX4</accession>
<dbReference type="Gene3D" id="3.40.630.190">
    <property type="entry name" value="LCP protein"/>
    <property type="match status" value="1"/>
</dbReference>
<proteinExistence type="inferred from homology"/>
<keyword evidence="2" id="KW-1133">Transmembrane helix</keyword>
<name>A0A7W7SPX4_9ACTN</name>
<organism evidence="4 5">
    <name type="scientific">Micromonospora polyrhachis</name>
    <dbReference type="NCBI Taxonomy" id="1282883"/>
    <lineage>
        <taxon>Bacteria</taxon>
        <taxon>Bacillati</taxon>
        <taxon>Actinomycetota</taxon>
        <taxon>Actinomycetes</taxon>
        <taxon>Micromonosporales</taxon>
        <taxon>Micromonosporaceae</taxon>
        <taxon>Micromonospora</taxon>
    </lineage>
</organism>
<comment type="similarity">
    <text evidence="1">Belongs to the LytR/CpsA/Psr (LCP) family.</text>
</comment>
<evidence type="ECO:0000313" key="4">
    <source>
        <dbReference type="EMBL" id="MBB4958769.1"/>
    </source>
</evidence>
<dbReference type="Proteomes" id="UP000578819">
    <property type="component" value="Unassembled WGS sequence"/>
</dbReference>
<evidence type="ECO:0000256" key="1">
    <source>
        <dbReference type="ARBA" id="ARBA00006068"/>
    </source>
</evidence>
<dbReference type="Pfam" id="PF03816">
    <property type="entry name" value="LytR_cpsA_psr"/>
    <property type="match status" value="1"/>
</dbReference>
<feature type="transmembrane region" description="Helical" evidence="2">
    <location>
        <begin position="43"/>
        <end position="60"/>
    </location>
</feature>